<accession>A0A7W3PI89</accession>
<name>A0A7W3PI89_9MICO</name>
<evidence type="ECO:0000313" key="2">
    <source>
        <dbReference type="EMBL" id="MBA8812429.1"/>
    </source>
</evidence>
<dbReference type="OrthoDB" id="5149675at2"/>
<dbReference type="AlphaFoldDB" id="A0A7W3PI89"/>
<dbReference type="Proteomes" id="UP000522688">
    <property type="component" value="Unassembled WGS sequence"/>
</dbReference>
<dbReference type="RefSeq" id="WP_146851961.1">
    <property type="nucleotide sequence ID" value="NZ_BAAAHR010000002.1"/>
</dbReference>
<reference evidence="1 3" key="1">
    <citation type="submission" date="2019-07" db="EMBL/GenBank/DDBJ databases">
        <title>Whole genome shotgun sequence of Frigoribacterium faeni NBRC 103066.</title>
        <authorList>
            <person name="Hosoyama A."/>
            <person name="Uohara A."/>
            <person name="Ohji S."/>
            <person name="Ichikawa N."/>
        </authorList>
    </citation>
    <scope>NUCLEOTIDE SEQUENCE [LARGE SCALE GENOMIC DNA]</scope>
    <source>
        <strain evidence="1 3">NBRC 103066</strain>
    </source>
</reference>
<dbReference type="EMBL" id="JACGWW010000001">
    <property type="protein sequence ID" value="MBA8812429.1"/>
    <property type="molecule type" value="Genomic_DNA"/>
</dbReference>
<dbReference type="Proteomes" id="UP000321154">
    <property type="component" value="Unassembled WGS sequence"/>
</dbReference>
<organism evidence="2 4">
    <name type="scientific">Frigoribacterium faeni</name>
    <dbReference type="NCBI Taxonomy" id="145483"/>
    <lineage>
        <taxon>Bacteria</taxon>
        <taxon>Bacillati</taxon>
        <taxon>Actinomycetota</taxon>
        <taxon>Actinomycetes</taxon>
        <taxon>Micrococcales</taxon>
        <taxon>Microbacteriaceae</taxon>
        <taxon>Frigoribacterium</taxon>
    </lineage>
</organism>
<evidence type="ECO:0000313" key="4">
    <source>
        <dbReference type="Proteomes" id="UP000522688"/>
    </source>
</evidence>
<protein>
    <submittedName>
        <fullName evidence="2">Uncharacterized protein</fullName>
    </submittedName>
</protein>
<proteinExistence type="predicted"/>
<comment type="caution">
    <text evidence="2">The sequence shown here is derived from an EMBL/GenBank/DDBJ whole genome shotgun (WGS) entry which is preliminary data.</text>
</comment>
<evidence type="ECO:0000313" key="1">
    <source>
        <dbReference type="EMBL" id="GEK81854.1"/>
    </source>
</evidence>
<evidence type="ECO:0000313" key="3">
    <source>
        <dbReference type="Proteomes" id="UP000321154"/>
    </source>
</evidence>
<reference evidence="2 4" key="2">
    <citation type="submission" date="2020-07" db="EMBL/GenBank/DDBJ databases">
        <title>Sequencing the genomes of 1000 actinobacteria strains.</title>
        <authorList>
            <person name="Klenk H.-P."/>
        </authorList>
    </citation>
    <scope>NUCLEOTIDE SEQUENCE [LARGE SCALE GENOMIC DNA]</scope>
    <source>
        <strain evidence="2 4">DSM 10309</strain>
    </source>
</reference>
<sequence>MSSKFDFESLTLGEVAFLEKTTGLSLGSIGDDDAPKGDLLMALVVIVKRRTGSPEYTTVDAAQLTLTAANAIIGLGDDEDPEVKN</sequence>
<keyword evidence="3" id="KW-1185">Reference proteome</keyword>
<gene>
    <name evidence="2" type="ORF">FB463_000653</name>
    <name evidence="1" type="ORF">FFA01_01630</name>
</gene>
<dbReference type="EMBL" id="BJUV01000001">
    <property type="protein sequence ID" value="GEK81854.1"/>
    <property type="molecule type" value="Genomic_DNA"/>
</dbReference>